<name>R7QBP7_CHOCR</name>
<keyword evidence="3" id="KW-1185">Reference proteome</keyword>
<dbReference type="Gramene" id="CDF34851">
    <property type="protein sequence ID" value="CDF34851"/>
    <property type="gene ID" value="CHC_T00003201001"/>
</dbReference>
<proteinExistence type="predicted"/>
<organism evidence="2 3">
    <name type="scientific">Chondrus crispus</name>
    <name type="common">Carrageen Irish moss</name>
    <name type="synonym">Polymorpha crispa</name>
    <dbReference type="NCBI Taxonomy" id="2769"/>
    <lineage>
        <taxon>Eukaryota</taxon>
        <taxon>Rhodophyta</taxon>
        <taxon>Florideophyceae</taxon>
        <taxon>Rhodymeniophycidae</taxon>
        <taxon>Gigartinales</taxon>
        <taxon>Gigartinaceae</taxon>
        <taxon>Chondrus</taxon>
    </lineage>
</organism>
<evidence type="ECO:0000313" key="2">
    <source>
        <dbReference type="EMBL" id="CDF34851.1"/>
    </source>
</evidence>
<reference evidence="3" key="1">
    <citation type="journal article" date="2013" name="Proc. Natl. Acad. Sci. U.S.A.">
        <title>Genome structure and metabolic features in the red seaweed Chondrus crispus shed light on evolution of the Archaeplastida.</title>
        <authorList>
            <person name="Collen J."/>
            <person name="Porcel B."/>
            <person name="Carre W."/>
            <person name="Ball S.G."/>
            <person name="Chaparro C."/>
            <person name="Tonon T."/>
            <person name="Barbeyron T."/>
            <person name="Michel G."/>
            <person name="Noel B."/>
            <person name="Valentin K."/>
            <person name="Elias M."/>
            <person name="Artiguenave F."/>
            <person name="Arun A."/>
            <person name="Aury J.M."/>
            <person name="Barbosa-Neto J.F."/>
            <person name="Bothwell J.H."/>
            <person name="Bouget F.Y."/>
            <person name="Brillet L."/>
            <person name="Cabello-Hurtado F."/>
            <person name="Capella-Gutierrez S."/>
            <person name="Charrier B."/>
            <person name="Cladiere L."/>
            <person name="Cock J.M."/>
            <person name="Coelho S.M."/>
            <person name="Colleoni C."/>
            <person name="Czjzek M."/>
            <person name="Da Silva C."/>
            <person name="Delage L."/>
            <person name="Denoeud F."/>
            <person name="Deschamps P."/>
            <person name="Dittami S.M."/>
            <person name="Gabaldon T."/>
            <person name="Gachon C.M."/>
            <person name="Groisillier A."/>
            <person name="Herve C."/>
            <person name="Jabbari K."/>
            <person name="Katinka M."/>
            <person name="Kloareg B."/>
            <person name="Kowalczyk N."/>
            <person name="Labadie K."/>
            <person name="Leblanc C."/>
            <person name="Lopez P.J."/>
            <person name="McLachlan D.H."/>
            <person name="Meslet-Cladiere L."/>
            <person name="Moustafa A."/>
            <person name="Nehr Z."/>
            <person name="Nyvall Collen P."/>
            <person name="Panaud O."/>
            <person name="Partensky F."/>
            <person name="Poulain J."/>
            <person name="Rensing S.A."/>
            <person name="Rousvoal S."/>
            <person name="Samson G."/>
            <person name="Symeonidi A."/>
            <person name="Weissenbach J."/>
            <person name="Zambounis A."/>
            <person name="Wincker P."/>
            <person name="Boyen C."/>
        </authorList>
    </citation>
    <scope>NUCLEOTIDE SEQUENCE [LARGE SCALE GENOMIC DNA]</scope>
    <source>
        <strain evidence="3">cv. Stackhouse</strain>
    </source>
</reference>
<dbReference type="KEGG" id="ccp:CHC_T00003201001"/>
<protein>
    <submittedName>
        <fullName evidence="2">Uncharacterized protein</fullName>
    </submittedName>
</protein>
<dbReference type="EMBL" id="HG001707">
    <property type="protein sequence ID" value="CDF34851.1"/>
    <property type="molecule type" value="Genomic_DNA"/>
</dbReference>
<dbReference type="GeneID" id="17322382"/>
<dbReference type="Proteomes" id="UP000012073">
    <property type="component" value="Unassembled WGS sequence"/>
</dbReference>
<feature type="compositionally biased region" description="Gly residues" evidence="1">
    <location>
        <begin position="298"/>
        <end position="320"/>
    </location>
</feature>
<feature type="region of interest" description="Disordered" evidence="1">
    <location>
        <begin position="269"/>
        <end position="320"/>
    </location>
</feature>
<evidence type="ECO:0000256" key="1">
    <source>
        <dbReference type="SAM" id="MobiDB-lite"/>
    </source>
</evidence>
<dbReference type="RefSeq" id="XP_005714670.1">
    <property type="nucleotide sequence ID" value="XM_005714613.1"/>
</dbReference>
<evidence type="ECO:0000313" key="3">
    <source>
        <dbReference type="Proteomes" id="UP000012073"/>
    </source>
</evidence>
<accession>R7QBP7</accession>
<dbReference type="AlphaFoldDB" id="R7QBP7"/>
<sequence>MVKLNTSFGPTIKTLGTNPLNRAPTPSFLSSCFKISPPLTPLPKSLVCRRVLITSSGLATVMLAKPPTVDATNVWPNVASLKLSKPKTLPFTNADAPKSAKLPGALRAAVQPAPRYRPARRSSLKMASRPRPRSAAGLFWLLILRTSSGSRTTSPTPTTAPASAWSHILPFPSPAHASTRWPKRAVMPSRTNGWPPNLYTRCRILYAAANERPGKSEVYLRSGEACAWASRKITREKPSSAIAEVIPGCRIGVALFIRRFAIVSTGWKPNSSTTPANALPDTRAKRTADASVREEGDGGGGGGGGDMAGGGGVHGGGSSGTTGGGGGWGLCYCY</sequence>
<feature type="compositionally biased region" description="Basic and acidic residues" evidence="1">
    <location>
        <begin position="282"/>
        <end position="296"/>
    </location>
</feature>
<gene>
    <name evidence="2" type="ORF">CHC_T00003201001</name>
</gene>